<dbReference type="Proteomes" id="UP001274830">
    <property type="component" value="Unassembled WGS sequence"/>
</dbReference>
<evidence type="ECO:0000256" key="1">
    <source>
        <dbReference type="SAM" id="SignalP"/>
    </source>
</evidence>
<feature type="chain" id="PRO_5042249257" evidence="1">
    <location>
        <begin position="17"/>
        <end position="250"/>
    </location>
</feature>
<feature type="signal peptide" evidence="1">
    <location>
        <begin position="1"/>
        <end position="16"/>
    </location>
</feature>
<dbReference type="AlphaFoldDB" id="A0AAE1C1N3"/>
<dbReference type="EMBL" id="JAUTXT010000017">
    <property type="protein sequence ID" value="KAK3674921.1"/>
    <property type="molecule type" value="Genomic_DNA"/>
</dbReference>
<accession>A0AAE1C1N3</accession>
<name>A0AAE1C1N3_9PEZI</name>
<organism evidence="2 3">
    <name type="scientific">Recurvomyces mirabilis</name>
    <dbReference type="NCBI Taxonomy" id="574656"/>
    <lineage>
        <taxon>Eukaryota</taxon>
        <taxon>Fungi</taxon>
        <taxon>Dikarya</taxon>
        <taxon>Ascomycota</taxon>
        <taxon>Pezizomycotina</taxon>
        <taxon>Dothideomycetes</taxon>
        <taxon>Dothideomycetidae</taxon>
        <taxon>Mycosphaerellales</taxon>
        <taxon>Teratosphaeriaceae</taxon>
        <taxon>Recurvomyces</taxon>
    </lineage>
</organism>
<evidence type="ECO:0000313" key="2">
    <source>
        <dbReference type="EMBL" id="KAK3674921.1"/>
    </source>
</evidence>
<keyword evidence="1" id="KW-0732">Signal</keyword>
<sequence length="250" mass="25577">MSTFTTLALLATTALAQVTIPATNGSLPAAVGNTGCAAGYYPGTSQVIYTVPYTYQQVLSIIGNYTNLTWSGSPDNSVTTNDSKALMTNNWGPGDARFYDIAGAHVIETILTYSKPANGPYVEVHTLAPLTVPAANVSFYSDFDGQVYQPICGGKATTGNYTINFCATNASVASQVLSMLHMTDAVTVGTFLGGKNFTSCAALGAGNATSTGLPNATSSMPAMYTGAAANIKAGVLGTAMVAAIAFALCL</sequence>
<protein>
    <submittedName>
        <fullName evidence="2">Uncharacterized protein</fullName>
    </submittedName>
</protein>
<reference evidence="2" key="1">
    <citation type="submission" date="2023-07" db="EMBL/GenBank/DDBJ databases">
        <title>Black Yeasts Isolated from many extreme environments.</title>
        <authorList>
            <person name="Coleine C."/>
            <person name="Stajich J.E."/>
            <person name="Selbmann L."/>
        </authorList>
    </citation>
    <scope>NUCLEOTIDE SEQUENCE</scope>
    <source>
        <strain evidence="2">CCFEE 5485</strain>
    </source>
</reference>
<proteinExistence type="predicted"/>
<keyword evidence="3" id="KW-1185">Reference proteome</keyword>
<comment type="caution">
    <text evidence="2">The sequence shown here is derived from an EMBL/GenBank/DDBJ whole genome shotgun (WGS) entry which is preliminary data.</text>
</comment>
<gene>
    <name evidence="2" type="ORF">LTR78_005265</name>
</gene>
<evidence type="ECO:0000313" key="3">
    <source>
        <dbReference type="Proteomes" id="UP001274830"/>
    </source>
</evidence>